<evidence type="ECO:0000313" key="1">
    <source>
        <dbReference type="EMBL" id="KJF78592.1"/>
    </source>
</evidence>
<dbReference type="Gene3D" id="3.40.1000.10">
    <property type="entry name" value="Mog1/PsbP, alpha/beta/alpha sandwich"/>
    <property type="match status" value="1"/>
</dbReference>
<sequence>MKYLCQEGAVILPSAQYEDSSINILKFPEHGASMTLTRDRLAEGQSAGQYLAAQTAMLQKGMKIYTITEPAVFETHAGTAGTEFYCESDRQGHHLRQYIAAYNLGGHIFVITYCLTRPFSEADLQDWQHIKLGFTPSSPA</sequence>
<proteinExistence type="predicted"/>
<name>A0A0D8L9Q8_MORMO</name>
<comment type="caution">
    <text evidence="1">The sequence shown here is derived from an EMBL/GenBank/DDBJ whole genome shotgun (WGS) entry which is preliminary data.</text>
</comment>
<dbReference type="Proteomes" id="UP000032582">
    <property type="component" value="Unassembled WGS sequence"/>
</dbReference>
<evidence type="ECO:0008006" key="3">
    <source>
        <dbReference type="Google" id="ProtNLM"/>
    </source>
</evidence>
<dbReference type="PATRIC" id="fig|582.24.peg.1540"/>
<dbReference type="InterPro" id="IPR016123">
    <property type="entry name" value="Mog1/PsbP_a/b/a-sand"/>
</dbReference>
<evidence type="ECO:0000313" key="2">
    <source>
        <dbReference type="Proteomes" id="UP000032582"/>
    </source>
</evidence>
<dbReference type="EMBL" id="JZSH01000035">
    <property type="protein sequence ID" value="KJF78592.1"/>
    <property type="molecule type" value="Genomic_DNA"/>
</dbReference>
<protein>
    <recommendedName>
        <fullName evidence="3">DUF1795 domain-containing protein</fullName>
    </recommendedName>
</protein>
<dbReference type="SUPFAM" id="SSF55724">
    <property type="entry name" value="Mog1p/PsbP-like"/>
    <property type="match status" value="1"/>
</dbReference>
<reference evidence="1 2" key="1">
    <citation type="submission" date="2015-02" db="EMBL/GenBank/DDBJ databases">
        <title>Whole genome shotgun sequencing of cultured foodborne pathogen.</title>
        <authorList>
            <person name="Timme R."/>
            <person name="Allard M.W."/>
            <person name="Strain E."/>
            <person name="Evans P.S."/>
            <person name="Brown E."/>
        </authorList>
    </citation>
    <scope>NUCLEOTIDE SEQUENCE [LARGE SCALE GENOMIC DNA]</scope>
    <source>
        <strain evidence="1 2">GCSL-TSO-24</strain>
    </source>
</reference>
<organism evidence="1 2">
    <name type="scientific">Morganella morganii</name>
    <name type="common">Proteus morganii</name>
    <dbReference type="NCBI Taxonomy" id="582"/>
    <lineage>
        <taxon>Bacteria</taxon>
        <taxon>Pseudomonadati</taxon>
        <taxon>Pseudomonadota</taxon>
        <taxon>Gammaproteobacteria</taxon>
        <taxon>Enterobacterales</taxon>
        <taxon>Morganellaceae</taxon>
        <taxon>Morganella</taxon>
    </lineage>
</organism>
<accession>A0A0D8L9Q8</accession>
<dbReference type="AlphaFoldDB" id="A0A0D8L9Q8"/>
<dbReference type="InterPro" id="IPR014894">
    <property type="entry name" value="DcrB/EagT6"/>
</dbReference>
<gene>
    <name evidence="1" type="ORF">UA45_05075</name>
</gene>
<dbReference type="Pfam" id="PF08786">
    <property type="entry name" value="DcrB"/>
    <property type="match status" value="1"/>
</dbReference>